<dbReference type="OrthoDB" id="1070114at2"/>
<dbReference type="AlphaFoldDB" id="U6R993"/>
<gene>
    <name evidence="1" type="ORF">HMPREF1534_03114</name>
</gene>
<organism evidence="1 2">
    <name type="scientific">Phocaeicola massiliensis B84634 = Timone 84634 = DSM 17679 = JCM 13223</name>
    <dbReference type="NCBI Taxonomy" id="1121098"/>
    <lineage>
        <taxon>Bacteria</taxon>
        <taxon>Pseudomonadati</taxon>
        <taxon>Bacteroidota</taxon>
        <taxon>Bacteroidia</taxon>
        <taxon>Bacteroidales</taxon>
        <taxon>Bacteroidaceae</taxon>
        <taxon>Phocaeicola</taxon>
    </lineage>
</organism>
<name>U6R993_9BACT</name>
<proteinExistence type="predicted"/>
<dbReference type="RefSeq" id="WP_005943065.1">
    <property type="nucleotide sequence ID" value="NZ_KB905473.1"/>
</dbReference>
<protein>
    <submittedName>
        <fullName evidence="1">Uncharacterized protein</fullName>
    </submittedName>
</protein>
<keyword evidence="2" id="KW-1185">Reference proteome</keyword>
<dbReference type="HOGENOM" id="CLU_3114620_0_0_10"/>
<evidence type="ECO:0000313" key="1">
    <source>
        <dbReference type="EMBL" id="EOA53169.1"/>
    </source>
</evidence>
<dbReference type="Proteomes" id="UP000017831">
    <property type="component" value="Unassembled WGS sequence"/>
</dbReference>
<dbReference type="GeneID" id="60064005"/>
<comment type="caution">
    <text evidence="1">The sequence shown here is derived from an EMBL/GenBank/DDBJ whole genome shotgun (WGS) entry which is preliminary data.</text>
</comment>
<dbReference type="PATRIC" id="fig|1121098.3.peg.3167"/>
<reference evidence="1 2" key="1">
    <citation type="submission" date="2013-04" db="EMBL/GenBank/DDBJ databases">
        <title>The Genome Sequence of Bacteroides massiliensis DSM 17679.</title>
        <authorList>
            <consortium name="The Broad Institute Genomics Platform"/>
            <person name="Earl A."/>
            <person name="Ward D."/>
            <person name="Feldgarden M."/>
            <person name="Gevers D."/>
            <person name="Martens E."/>
            <person name="Fenner L."/>
            <person name="Roux V."/>
            <person name="Mallet M.N."/>
            <person name="Raoult D."/>
            <person name="Walker B."/>
            <person name="Young S."/>
            <person name="Zeng Q."/>
            <person name="Gargeya S."/>
            <person name="Fitzgerald M."/>
            <person name="Haas B."/>
            <person name="Abouelleil A."/>
            <person name="Allen A.W."/>
            <person name="Alvarado L."/>
            <person name="Arachchi H.M."/>
            <person name="Berlin A.M."/>
            <person name="Chapman S.B."/>
            <person name="Gainer-Dewar J."/>
            <person name="Goldberg J."/>
            <person name="Griggs A."/>
            <person name="Gujja S."/>
            <person name="Hansen M."/>
            <person name="Howarth C."/>
            <person name="Imamovic A."/>
            <person name="Ireland A."/>
            <person name="Larimer J."/>
            <person name="McCowan C."/>
            <person name="Murphy C."/>
            <person name="Pearson M."/>
            <person name="Poon T.W."/>
            <person name="Priest M."/>
            <person name="Roberts A."/>
            <person name="Saif S."/>
            <person name="Shea T."/>
            <person name="Sisk P."/>
            <person name="Sykes S."/>
            <person name="Wortman J."/>
            <person name="Nusbaum C."/>
            <person name="Birren B."/>
        </authorList>
    </citation>
    <scope>NUCLEOTIDE SEQUENCE [LARGE SCALE GENOMIC DNA]</scope>
    <source>
        <strain evidence="2">B84634 / Timone 84634 / DSM 17679 / JCM 13223</strain>
    </source>
</reference>
<accession>U6R993</accession>
<sequence length="50" mass="5594">MKISIPPIHIAIFTNRTKAAISNARTRLAKRLLGEQNSTEKLDAFISDLQ</sequence>
<dbReference type="STRING" id="1121098.HMPREF1534_03114"/>
<evidence type="ECO:0000313" key="2">
    <source>
        <dbReference type="Proteomes" id="UP000017831"/>
    </source>
</evidence>
<dbReference type="EMBL" id="AQHY01000037">
    <property type="protein sequence ID" value="EOA53169.1"/>
    <property type="molecule type" value="Genomic_DNA"/>
</dbReference>